<feature type="repeat" description="TPR" evidence="5">
    <location>
        <begin position="180"/>
        <end position="213"/>
    </location>
</feature>
<comment type="function">
    <text evidence="4">Modulates cellular lipopolysaccharide (LPS) levels by regulating LpxC, which is involved in lipid A biosynthesis. May act by modulating the proteolytic activity of FtsH towards LpxC. May also coordinate assembly of proteins involved in LPS synthesis at the plasma membrane.</text>
</comment>
<accession>A0ABS9X2B7</accession>
<comment type="similarity">
    <text evidence="4">Belongs to the LapB family.</text>
</comment>
<protein>
    <recommendedName>
        <fullName evidence="4">Lipopolysaccharide assembly protein B</fullName>
    </recommendedName>
</protein>
<dbReference type="Pfam" id="PF13176">
    <property type="entry name" value="TPR_7"/>
    <property type="match status" value="1"/>
</dbReference>
<keyword evidence="4" id="KW-1133">Transmembrane helix</keyword>
<dbReference type="Gene3D" id="1.25.40.10">
    <property type="entry name" value="Tetratricopeptide repeat domain"/>
    <property type="match status" value="1"/>
</dbReference>
<evidence type="ECO:0000256" key="1">
    <source>
        <dbReference type="ARBA" id="ARBA00022723"/>
    </source>
</evidence>
<dbReference type="NCBIfam" id="NF008757">
    <property type="entry name" value="PRK11788.1-5"/>
    <property type="match status" value="1"/>
</dbReference>
<keyword evidence="3 4" id="KW-0802">TPR repeat</keyword>
<evidence type="ECO:0000256" key="4">
    <source>
        <dbReference type="HAMAP-Rule" id="MF_00994"/>
    </source>
</evidence>
<organism evidence="7 8">
    <name type="scientific">Colwellia maritima</name>
    <dbReference type="NCBI Taxonomy" id="2912588"/>
    <lineage>
        <taxon>Bacteria</taxon>
        <taxon>Pseudomonadati</taxon>
        <taxon>Pseudomonadota</taxon>
        <taxon>Gammaproteobacteria</taxon>
        <taxon>Alteromonadales</taxon>
        <taxon>Colwelliaceae</taxon>
        <taxon>Colwellia</taxon>
    </lineage>
</organism>
<keyword evidence="4" id="KW-0408">Iron</keyword>
<keyword evidence="2 4" id="KW-0677">Repeat</keyword>
<evidence type="ECO:0000256" key="5">
    <source>
        <dbReference type="PROSITE-ProRule" id="PRU00339"/>
    </source>
</evidence>
<feature type="binding site" evidence="4">
    <location>
        <position position="371"/>
    </location>
    <ligand>
        <name>Fe cation</name>
        <dbReference type="ChEBI" id="CHEBI:24875"/>
    </ligand>
</feature>
<dbReference type="InterPro" id="IPR041166">
    <property type="entry name" value="Rubredoxin_2"/>
</dbReference>
<comment type="subcellular location">
    <subcellularLocation>
        <location evidence="4">Cell inner membrane</location>
        <topology evidence="4">Single-pass membrane protein</topology>
        <orientation evidence="4">Cytoplasmic side</orientation>
    </subcellularLocation>
</comment>
<dbReference type="Pfam" id="PF18073">
    <property type="entry name" value="Zn_ribbon_LapB"/>
    <property type="match status" value="1"/>
</dbReference>
<keyword evidence="1 4" id="KW-0479">Metal-binding</keyword>
<evidence type="ECO:0000259" key="6">
    <source>
        <dbReference type="Pfam" id="PF18073"/>
    </source>
</evidence>
<dbReference type="InterPro" id="IPR051012">
    <property type="entry name" value="CellSynth/LPSAsmb/PSIAsmb"/>
</dbReference>
<dbReference type="PROSITE" id="PS50005">
    <property type="entry name" value="TPR"/>
    <property type="match status" value="1"/>
</dbReference>
<dbReference type="Proteomes" id="UP001139646">
    <property type="component" value="Unassembled WGS sequence"/>
</dbReference>
<evidence type="ECO:0000313" key="7">
    <source>
        <dbReference type="EMBL" id="MCI2284388.1"/>
    </source>
</evidence>
<keyword evidence="4" id="KW-0472">Membrane</keyword>
<keyword evidence="4" id="KW-0997">Cell inner membrane</keyword>
<dbReference type="InterPro" id="IPR019734">
    <property type="entry name" value="TPR_rpt"/>
</dbReference>
<reference evidence="7" key="1">
    <citation type="submission" date="2022-01" db="EMBL/GenBank/DDBJ databases">
        <title>Colwellia maritima, isolated from seawater.</title>
        <authorList>
            <person name="Kristyanto S."/>
            <person name="Jung J."/>
            <person name="Jeon C.O."/>
        </authorList>
    </citation>
    <scope>NUCLEOTIDE SEQUENCE</scope>
    <source>
        <strain evidence="7">MSW7</strain>
    </source>
</reference>
<dbReference type="InterPro" id="IPR011990">
    <property type="entry name" value="TPR-like_helical_dom_sf"/>
</dbReference>
<dbReference type="HAMAP" id="MF_00994">
    <property type="entry name" value="LPS_assembly_LapB"/>
    <property type="match status" value="1"/>
</dbReference>
<sequence length="389" mass="45342">MIELLFLLLPVAMAYGRFMGRNSIKQKDQTIKQDLSIKYSTGLNYLLSNQKDKAIDSLLDALKVEDDSVEAHFAMANLFRKRGELDRALKVHEHLVRHGNLPTKDKQQAVFELGKDFLSAGLYDRAETMFNKLLKSPDYGLKSLNYLLQIFQSTKDWQQGISHQKLVVKFNDKRLLHTLANFYCEQATSAFEQDKFIEVIELLEQALKLDPNSCRANWLMAKIYENHKQCELACKCYQDIYQQDKEFFPDVIDQMHKCYLHLDASDEFFRFIKKVYDETASSSALISYLSYVEKKHGNKKAKEFLLSALKRRPTIRGFKHLVKMEMKQADDVDNKASLDLIKELIGEYLKIKHRYSCRNCGFNSSTHYWSCPSCHEWEQLKPVRGLEGE</sequence>
<keyword evidence="4" id="KW-1003">Cell membrane</keyword>
<dbReference type="SUPFAM" id="SSF48452">
    <property type="entry name" value="TPR-like"/>
    <property type="match status" value="1"/>
</dbReference>
<feature type="topological domain" description="Cytoplasmic" evidence="4">
    <location>
        <begin position="21"/>
        <end position="389"/>
    </location>
</feature>
<dbReference type="RefSeq" id="WP_242286824.1">
    <property type="nucleotide sequence ID" value="NZ_JAKKSL010000002.1"/>
</dbReference>
<feature type="binding site" evidence="4">
    <location>
        <position position="357"/>
    </location>
    <ligand>
        <name>Fe cation</name>
        <dbReference type="ChEBI" id="CHEBI:24875"/>
    </ligand>
</feature>
<feature type="binding site" evidence="4">
    <location>
        <position position="360"/>
    </location>
    <ligand>
        <name>Fe cation</name>
        <dbReference type="ChEBI" id="CHEBI:24875"/>
    </ligand>
</feature>
<dbReference type="InterPro" id="IPR030865">
    <property type="entry name" value="LapB"/>
</dbReference>
<evidence type="ECO:0000313" key="8">
    <source>
        <dbReference type="Proteomes" id="UP001139646"/>
    </source>
</evidence>
<feature type="binding site" evidence="4">
    <location>
        <position position="374"/>
    </location>
    <ligand>
        <name>Fe cation</name>
        <dbReference type="ChEBI" id="CHEBI:24875"/>
    </ligand>
</feature>
<comment type="caution">
    <text evidence="7">The sequence shown here is derived from an EMBL/GenBank/DDBJ whole genome shotgun (WGS) entry which is preliminary data.</text>
</comment>
<feature type="domain" description="LapB rubredoxin metal binding" evidence="6">
    <location>
        <begin position="355"/>
        <end position="382"/>
    </location>
</feature>
<keyword evidence="8" id="KW-1185">Reference proteome</keyword>
<dbReference type="PANTHER" id="PTHR45586:SF1">
    <property type="entry name" value="LIPOPOLYSACCHARIDE ASSEMBLY PROTEIN B"/>
    <property type="match status" value="1"/>
</dbReference>
<proteinExistence type="inferred from homology"/>
<gene>
    <name evidence="4 7" type="primary">lapB</name>
    <name evidence="7" type="ORF">L3081_14610</name>
</gene>
<dbReference type="EMBL" id="JAKKSL010000002">
    <property type="protein sequence ID" value="MCI2284388.1"/>
    <property type="molecule type" value="Genomic_DNA"/>
</dbReference>
<name>A0ABS9X2B7_9GAMM</name>
<dbReference type="SMART" id="SM00028">
    <property type="entry name" value="TPR"/>
    <property type="match status" value="4"/>
</dbReference>
<dbReference type="PANTHER" id="PTHR45586">
    <property type="entry name" value="TPR REPEAT-CONTAINING PROTEIN PA4667"/>
    <property type="match status" value="1"/>
</dbReference>
<evidence type="ECO:0000256" key="3">
    <source>
        <dbReference type="ARBA" id="ARBA00022803"/>
    </source>
</evidence>
<keyword evidence="4" id="KW-0812">Transmembrane</keyword>
<evidence type="ECO:0000256" key="2">
    <source>
        <dbReference type="ARBA" id="ARBA00022737"/>
    </source>
</evidence>